<evidence type="ECO:0000313" key="2">
    <source>
        <dbReference type="EMBL" id="REF37863.1"/>
    </source>
</evidence>
<evidence type="ECO:0000313" key="3">
    <source>
        <dbReference type="Proteomes" id="UP000256485"/>
    </source>
</evidence>
<feature type="compositionally biased region" description="Basic and acidic residues" evidence="1">
    <location>
        <begin position="145"/>
        <end position="194"/>
    </location>
</feature>
<reference evidence="2 3" key="1">
    <citation type="submission" date="2018-08" db="EMBL/GenBank/DDBJ databases">
        <title>Sequencing the genomes of 1000 actinobacteria strains.</title>
        <authorList>
            <person name="Klenk H.-P."/>
        </authorList>
    </citation>
    <scope>NUCLEOTIDE SEQUENCE [LARGE SCALE GENOMIC DNA]</scope>
    <source>
        <strain evidence="2 3">DSM 22891</strain>
    </source>
</reference>
<feature type="compositionally biased region" description="Polar residues" evidence="1">
    <location>
        <begin position="196"/>
        <end position="211"/>
    </location>
</feature>
<dbReference type="OrthoDB" id="4966929at2"/>
<organism evidence="2 3">
    <name type="scientific">Thermasporomyces composti</name>
    <dbReference type="NCBI Taxonomy" id="696763"/>
    <lineage>
        <taxon>Bacteria</taxon>
        <taxon>Bacillati</taxon>
        <taxon>Actinomycetota</taxon>
        <taxon>Actinomycetes</taxon>
        <taxon>Propionibacteriales</taxon>
        <taxon>Nocardioidaceae</taxon>
        <taxon>Thermasporomyces</taxon>
    </lineage>
</organism>
<dbReference type="RefSeq" id="WP_115851252.1">
    <property type="nucleotide sequence ID" value="NZ_QTUC01000001.1"/>
</dbReference>
<feature type="compositionally biased region" description="Low complexity" evidence="1">
    <location>
        <begin position="214"/>
        <end position="231"/>
    </location>
</feature>
<comment type="caution">
    <text evidence="2">The sequence shown here is derived from an EMBL/GenBank/DDBJ whole genome shotgun (WGS) entry which is preliminary data.</text>
</comment>
<name>A0A3D9VAX7_THECX</name>
<keyword evidence="3" id="KW-1185">Reference proteome</keyword>
<gene>
    <name evidence="2" type="ORF">DFJ64_3324</name>
</gene>
<sequence length="231" mass="24858">MKTTTKVALAVAGGYVLGRRKKARAALVMGSWLVGKKLDPKTLLREAVTKVAESPEVAKLREDVRNELVASGRAAANAAISSTLEKVSDSLHQRTEALTQAVEKTKPEKPEPEKAESEKAEPDKPEKEEPEKAASDKAEAEEEPAEKGEPEARETEGEPEREEPNEGKDEGQPKAEVPEQRTEEEPFRGEKAEQEGASSDESGEPSSQRGQGTPGEQAGAPEGEAQQAAKR</sequence>
<dbReference type="AlphaFoldDB" id="A0A3D9VAX7"/>
<evidence type="ECO:0000256" key="1">
    <source>
        <dbReference type="SAM" id="MobiDB-lite"/>
    </source>
</evidence>
<dbReference type="EMBL" id="QTUC01000001">
    <property type="protein sequence ID" value="REF37863.1"/>
    <property type="molecule type" value="Genomic_DNA"/>
</dbReference>
<feature type="region of interest" description="Disordered" evidence="1">
    <location>
        <begin position="89"/>
        <end position="231"/>
    </location>
</feature>
<proteinExistence type="predicted"/>
<feature type="compositionally biased region" description="Basic and acidic residues" evidence="1">
    <location>
        <begin position="103"/>
        <end position="138"/>
    </location>
</feature>
<dbReference type="Proteomes" id="UP000256485">
    <property type="component" value="Unassembled WGS sequence"/>
</dbReference>
<accession>A0A3D9VAX7</accession>
<protein>
    <submittedName>
        <fullName evidence="2">Uncharacterized protein</fullName>
    </submittedName>
</protein>